<comment type="caution">
    <text evidence="2">The sequence shown here is derived from an EMBL/GenBank/DDBJ whole genome shotgun (WGS) entry which is preliminary data.</text>
</comment>
<keyword evidence="1" id="KW-0812">Transmembrane</keyword>
<sequence>MNFLKDITWTEIFIFAHTCAALVCMLRVLYKQKISAQPLPG</sequence>
<evidence type="ECO:0000313" key="2">
    <source>
        <dbReference type="EMBL" id="EFC52250.1"/>
    </source>
</evidence>
<keyword evidence="1" id="KW-0472">Membrane</keyword>
<reference evidence="2 3" key="1">
    <citation type="submission" date="2010-01" db="EMBL/GenBank/DDBJ databases">
        <authorList>
            <person name="Weinstock G."/>
            <person name="Sodergren E."/>
            <person name="Clifton S."/>
            <person name="Fulton L."/>
            <person name="Fulton B."/>
            <person name="Courtney L."/>
            <person name="Fronick C."/>
            <person name="Harrison M."/>
            <person name="Strong C."/>
            <person name="Farmer C."/>
            <person name="Delahaunty K."/>
            <person name="Markovic C."/>
            <person name="Hall O."/>
            <person name="Minx P."/>
            <person name="Tomlinson C."/>
            <person name="Mitreva M."/>
            <person name="Nelson J."/>
            <person name="Hou S."/>
            <person name="Wollam A."/>
            <person name="Pepin K.H."/>
            <person name="Johnson M."/>
            <person name="Bhonagiri V."/>
            <person name="Nash W.E."/>
            <person name="Warren W."/>
            <person name="Chinwalla A."/>
            <person name="Mardis E.R."/>
            <person name="Wilson R.K."/>
        </authorList>
    </citation>
    <scope>NUCLEOTIDE SEQUENCE [LARGE SCALE GENOMIC DNA]</scope>
    <source>
        <strain evidence="2 3">NJ9703</strain>
    </source>
</reference>
<gene>
    <name evidence="2" type="ORF">NEISUBOT_04352</name>
</gene>
<dbReference type="EMBL" id="ACEO02000005">
    <property type="protein sequence ID" value="EFC52250.1"/>
    <property type="molecule type" value="Genomic_DNA"/>
</dbReference>
<dbReference type="AlphaFoldDB" id="A0A9W5MZJ0"/>
<feature type="transmembrane region" description="Helical" evidence="1">
    <location>
        <begin position="12"/>
        <end position="30"/>
    </location>
</feature>
<evidence type="ECO:0000256" key="1">
    <source>
        <dbReference type="SAM" id="Phobius"/>
    </source>
</evidence>
<accession>A0A9W5MZJ0</accession>
<keyword evidence="1" id="KW-1133">Transmembrane helix</keyword>
<name>A0A9W5MZJ0_NEISU</name>
<proteinExistence type="predicted"/>
<organism evidence="2 3">
    <name type="scientific">Neisseria subflava NJ9703</name>
    <dbReference type="NCBI Taxonomy" id="546268"/>
    <lineage>
        <taxon>Bacteria</taxon>
        <taxon>Pseudomonadati</taxon>
        <taxon>Pseudomonadota</taxon>
        <taxon>Betaproteobacteria</taxon>
        <taxon>Neisseriales</taxon>
        <taxon>Neisseriaceae</taxon>
        <taxon>Neisseria</taxon>
    </lineage>
</organism>
<dbReference type="Proteomes" id="UP000004621">
    <property type="component" value="Unassembled WGS sequence"/>
</dbReference>
<protein>
    <submittedName>
        <fullName evidence="2">Uncharacterized protein</fullName>
    </submittedName>
</protein>
<evidence type="ECO:0000313" key="3">
    <source>
        <dbReference type="Proteomes" id="UP000004621"/>
    </source>
</evidence>